<protein>
    <submittedName>
        <fullName evidence="3">Glycosyl hydrolase family 18 protein</fullName>
    </submittedName>
</protein>
<dbReference type="PROSITE" id="PS51910">
    <property type="entry name" value="GH18_2"/>
    <property type="match status" value="1"/>
</dbReference>
<organism evidence="3 4">
    <name type="scientific">Alicyclobacillus fastidiosus</name>
    <dbReference type="NCBI Taxonomy" id="392011"/>
    <lineage>
        <taxon>Bacteria</taxon>
        <taxon>Bacillati</taxon>
        <taxon>Bacillota</taxon>
        <taxon>Bacilli</taxon>
        <taxon>Bacillales</taxon>
        <taxon>Alicyclobacillaceae</taxon>
        <taxon>Alicyclobacillus</taxon>
    </lineage>
</organism>
<evidence type="ECO:0000256" key="1">
    <source>
        <dbReference type="SAM" id="SignalP"/>
    </source>
</evidence>
<accession>A0ABY6ZE16</accession>
<dbReference type="Pfam" id="PF00704">
    <property type="entry name" value="Glyco_hydro_18"/>
    <property type="match status" value="1"/>
</dbReference>
<dbReference type="InterPro" id="IPR011583">
    <property type="entry name" value="Chitinase_II/V-like_cat"/>
</dbReference>
<keyword evidence="1" id="KW-0732">Signal</keyword>
<dbReference type="RefSeq" id="WP_268004980.1">
    <property type="nucleotide sequence ID" value="NZ_CP104067.1"/>
</dbReference>
<dbReference type="InterPro" id="IPR029070">
    <property type="entry name" value="Chitinase_insertion_sf"/>
</dbReference>
<feature type="chain" id="PRO_5045268487" evidence="1">
    <location>
        <begin position="25"/>
        <end position="485"/>
    </location>
</feature>
<dbReference type="GO" id="GO:0016787">
    <property type="term" value="F:hydrolase activity"/>
    <property type="evidence" value="ECO:0007669"/>
    <property type="project" value="UniProtKB-KW"/>
</dbReference>
<feature type="domain" description="GH18" evidence="2">
    <location>
        <begin position="170"/>
        <end position="478"/>
    </location>
</feature>
<dbReference type="InterPro" id="IPR017853">
    <property type="entry name" value="GH"/>
</dbReference>
<feature type="signal peptide" evidence="1">
    <location>
        <begin position="1"/>
        <end position="24"/>
    </location>
</feature>
<proteinExistence type="predicted"/>
<evidence type="ECO:0000259" key="2">
    <source>
        <dbReference type="PROSITE" id="PS51910"/>
    </source>
</evidence>
<evidence type="ECO:0000313" key="3">
    <source>
        <dbReference type="EMBL" id="WAH41082.1"/>
    </source>
</evidence>
<gene>
    <name evidence="3" type="ORF">NZD89_22840</name>
</gene>
<name>A0ABY6ZE16_9BACL</name>
<evidence type="ECO:0000313" key="4">
    <source>
        <dbReference type="Proteomes" id="UP001164761"/>
    </source>
</evidence>
<dbReference type="Gene3D" id="3.10.50.10">
    <property type="match status" value="1"/>
</dbReference>
<dbReference type="SMART" id="SM00636">
    <property type="entry name" value="Glyco_18"/>
    <property type="match status" value="1"/>
</dbReference>
<dbReference type="PANTHER" id="PTHR46066:SF2">
    <property type="entry name" value="CHITINASE DOMAIN-CONTAINING PROTEIN 1"/>
    <property type="match status" value="1"/>
</dbReference>
<keyword evidence="4" id="KW-1185">Reference proteome</keyword>
<dbReference type="Gene3D" id="3.20.20.80">
    <property type="entry name" value="Glycosidases"/>
    <property type="match status" value="1"/>
</dbReference>
<dbReference type="Proteomes" id="UP001164761">
    <property type="component" value="Chromosome"/>
</dbReference>
<keyword evidence="3" id="KW-0378">Hydrolase</keyword>
<dbReference type="EMBL" id="CP104067">
    <property type="protein sequence ID" value="WAH41082.1"/>
    <property type="molecule type" value="Genomic_DNA"/>
</dbReference>
<sequence>MKKWVFSCLMFVSLLVCTWSTSYANTLTQATISYNGVSLSNPYAVVTSDGSDDTTYMPIWYIGQALTDAGVSQSWNGTTHVWTLSTSQKGNFSSISVGSGDAEIVVNGETIKKVNTYVGVDPASGSNAQPTVYMPIYYIEQVLQAMGIDSSWNGHTWSITTGTSTSQSSPTVLGFVTDYGTGQSLADAEDHSEVNEISTFTDSITSDGGVTGELDSAAEAYGSTHQIPTYVTVTNISATTGNFDADTLSQILNSPSETSTLVQNLTRLVSGTSYAGVNIDFEMLPTTERASFTQFLTELSNQLHNVGKKLSVDLPAVTNSSSAYDYAGIGAVSDQVILMAYDYSYPGGPAGPIAPIGWVSQVTEYATSLIPSDKILLGIPEYGYDWSGGTTTALTLDQVQNLISTYNITPSWDSTDEVPYFSYSENGVEHTVYYENETSTADELSVVKQYALQGIAIWRLGLENSAVWTPIQQMLTNSIDTETDS</sequence>
<dbReference type="SUPFAM" id="SSF51445">
    <property type="entry name" value="(Trans)glycosidases"/>
    <property type="match status" value="1"/>
</dbReference>
<dbReference type="InterPro" id="IPR001223">
    <property type="entry name" value="Glyco_hydro18_cat"/>
</dbReference>
<dbReference type="PANTHER" id="PTHR46066">
    <property type="entry name" value="CHITINASE DOMAIN-CONTAINING PROTEIN 1 FAMILY MEMBER"/>
    <property type="match status" value="1"/>
</dbReference>
<reference evidence="3" key="1">
    <citation type="submission" date="2022-08" db="EMBL/GenBank/DDBJ databases">
        <title>Alicyclobacillus fastidiosus DSM 17978, complete genome.</title>
        <authorList>
            <person name="Wang Q."/>
            <person name="Cai R."/>
            <person name="Wang Z."/>
        </authorList>
    </citation>
    <scope>NUCLEOTIDE SEQUENCE</scope>
    <source>
        <strain evidence="3">DSM 17978</strain>
    </source>
</reference>